<evidence type="ECO:0000256" key="1">
    <source>
        <dbReference type="ARBA" id="ARBA00004651"/>
    </source>
</evidence>
<feature type="transmembrane region" description="Helical" evidence="6">
    <location>
        <begin position="740"/>
        <end position="759"/>
    </location>
</feature>
<feature type="transmembrane region" description="Helical" evidence="6">
    <location>
        <begin position="26"/>
        <end position="47"/>
    </location>
</feature>
<dbReference type="Proteomes" id="UP000838748">
    <property type="component" value="Unassembled WGS sequence"/>
</dbReference>
<keyword evidence="5 6" id="KW-0472">Membrane</keyword>
<dbReference type="Pfam" id="PF02687">
    <property type="entry name" value="FtsX"/>
    <property type="match status" value="2"/>
</dbReference>
<protein>
    <recommendedName>
        <fullName evidence="7">ABC3 transporter permease C-terminal domain-containing protein</fullName>
    </recommendedName>
</protein>
<evidence type="ECO:0000256" key="6">
    <source>
        <dbReference type="SAM" id="Phobius"/>
    </source>
</evidence>
<evidence type="ECO:0000256" key="2">
    <source>
        <dbReference type="ARBA" id="ARBA00022475"/>
    </source>
</evidence>
<sequence>MEMPKRHNSFARIITWSWKEIWHGQLWPISVSLILIIASIFALTALAERLEQVVVKKGKEALSADSVFISANPLSNQLLESVATLGLSSSKMTRFNTMAFSDAQMQLVTVKGVESNYPLLGNLLLGNGKTEQHKVSPKQLWMEERLIEQLKVKPGDTISIGDADFVLSGKIIDEPGLSFNPFQQMPTVLIHQNDVESTGAIQIGSRVRYSLFLSGNDSTIKNLKTSVQLGASDRWRDTSSRSRTNEIFQRTEQYLSLTVAIVVIMAATTLVLTCQHYVASRLKTIAMLKSLGASKNWLAMWLSIQVLILLVVAIVFGVSLGILIEYLLRIPISDILPKPLPSYGFKPAVVAVSTSILISIPSLGIPLNRLLAVSALEVMQPKQTSKFRVLNLVLIAVPLVPMATVYHNNVLVWLVFGGIVALFAVLASLSLFLTKLMVKLPLAISFKLAVSRINRSRLTSGIQFGALAVSLMMLGIIWLVRTDLLTDWNRVLPENAPNAFAFNIAPYEKEAYLGTLDSEKISRSQAYPIIRGRLTKINGVDAKEITQGKEDTDALRRELNLTWADTLPTYNELVKGSWTKTNGVSVESEVAEALKLKIGDNLTFSIGGQSFNAKVNSIRDVEWRDMKLNFYFIFTPDVLKDIQMSWLVSFRLDDSDNSLISELSRTYPTVSLMDIRLMGEKIRDLLSQIVLAISGLAALGVIAGLLLIFTLLKLSVEMRQQEIQLYRTLGASRNRVVRTLWAEFGLMALISGCIATGAAEMVVKGIMKFGFEVTTSPHYHMWLILPILTVFILMIVVNGLIKKLLKPMQK</sequence>
<keyword evidence="3 6" id="KW-0812">Transmembrane</keyword>
<evidence type="ECO:0000256" key="4">
    <source>
        <dbReference type="ARBA" id="ARBA00022989"/>
    </source>
</evidence>
<dbReference type="InterPro" id="IPR038766">
    <property type="entry name" value="Membrane_comp_ABC_pdt"/>
</dbReference>
<evidence type="ECO:0000313" key="9">
    <source>
        <dbReference type="Proteomes" id="UP000838748"/>
    </source>
</evidence>
<dbReference type="InterPro" id="IPR003838">
    <property type="entry name" value="ABC3_permease_C"/>
</dbReference>
<dbReference type="RefSeq" id="WP_237360169.1">
    <property type="nucleotide sequence ID" value="NZ_CAKLDM010000001.1"/>
</dbReference>
<keyword evidence="2" id="KW-1003">Cell membrane</keyword>
<evidence type="ECO:0000313" key="8">
    <source>
        <dbReference type="EMBL" id="CAH0536899.1"/>
    </source>
</evidence>
<dbReference type="PANTHER" id="PTHR30287">
    <property type="entry name" value="MEMBRANE COMPONENT OF PREDICTED ABC SUPERFAMILY METABOLITE UPTAKE TRANSPORTER"/>
    <property type="match status" value="1"/>
</dbReference>
<keyword evidence="4 6" id="KW-1133">Transmembrane helix</keyword>
<dbReference type="EMBL" id="CAKLDM010000001">
    <property type="protein sequence ID" value="CAH0536899.1"/>
    <property type="molecule type" value="Genomic_DNA"/>
</dbReference>
<feature type="transmembrane region" description="Helical" evidence="6">
    <location>
        <begin position="254"/>
        <end position="278"/>
    </location>
</feature>
<feature type="domain" description="ABC3 transporter permease C-terminal" evidence="7">
    <location>
        <begin position="259"/>
        <end position="371"/>
    </location>
</feature>
<organism evidence="8 9">
    <name type="scientific">Vibrio marisflavi CECT 7928</name>
    <dbReference type="NCBI Taxonomy" id="634439"/>
    <lineage>
        <taxon>Bacteria</taxon>
        <taxon>Pseudomonadati</taxon>
        <taxon>Pseudomonadota</taxon>
        <taxon>Gammaproteobacteria</taxon>
        <taxon>Vibrionales</taxon>
        <taxon>Vibrionaceae</taxon>
        <taxon>Vibrio</taxon>
    </lineage>
</organism>
<feature type="transmembrane region" description="Helical" evidence="6">
    <location>
        <begin position="389"/>
        <end position="406"/>
    </location>
</feature>
<evidence type="ECO:0000256" key="3">
    <source>
        <dbReference type="ARBA" id="ARBA00022692"/>
    </source>
</evidence>
<feature type="transmembrane region" description="Helical" evidence="6">
    <location>
        <begin position="458"/>
        <end position="480"/>
    </location>
</feature>
<dbReference type="PANTHER" id="PTHR30287:SF1">
    <property type="entry name" value="INNER MEMBRANE PROTEIN"/>
    <property type="match status" value="1"/>
</dbReference>
<feature type="transmembrane region" description="Helical" evidence="6">
    <location>
        <begin position="685"/>
        <end position="712"/>
    </location>
</feature>
<name>A0ABN8E202_9VIBR</name>
<evidence type="ECO:0000259" key="7">
    <source>
        <dbReference type="Pfam" id="PF02687"/>
    </source>
</evidence>
<proteinExistence type="predicted"/>
<evidence type="ECO:0000256" key="5">
    <source>
        <dbReference type="ARBA" id="ARBA00023136"/>
    </source>
</evidence>
<gene>
    <name evidence="8" type="ORF">VMF7928_00789</name>
</gene>
<keyword evidence="9" id="KW-1185">Reference proteome</keyword>
<reference evidence="8" key="1">
    <citation type="submission" date="2021-11" db="EMBL/GenBank/DDBJ databases">
        <authorList>
            <person name="Rodrigo-Torres L."/>
            <person name="Arahal R. D."/>
            <person name="Lucena T."/>
        </authorList>
    </citation>
    <scope>NUCLEOTIDE SEQUENCE</scope>
    <source>
        <strain evidence="8">CECT 7928</strain>
    </source>
</reference>
<feature type="transmembrane region" description="Helical" evidence="6">
    <location>
        <begin position="779"/>
        <end position="801"/>
    </location>
</feature>
<comment type="caution">
    <text evidence="8">The sequence shown here is derived from an EMBL/GenBank/DDBJ whole genome shotgun (WGS) entry which is preliminary data.</text>
</comment>
<feature type="domain" description="ABC3 transporter permease C-terminal" evidence="7">
    <location>
        <begin position="696"/>
        <end position="797"/>
    </location>
</feature>
<feature type="transmembrane region" description="Helical" evidence="6">
    <location>
        <begin position="412"/>
        <end position="438"/>
    </location>
</feature>
<accession>A0ABN8E202</accession>
<feature type="transmembrane region" description="Helical" evidence="6">
    <location>
        <begin position="298"/>
        <end position="328"/>
    </location>
</feature>
<feature type="transmembrane region" description="Helical" evidence="6">
    <location>
        <begin position="348"/>
        <end position="368"/>
    </location>
</feature>
<comment type="subcellular location">
    <subcellularLocation>
        <location evidence="1">Cell membrane</location>
        <topology evidence="1">Multi-pass membrane protein</topology>
    </subcellularLocation>
</comment>